<dbReference type="InParanoid" id="Q23D73"/>
<dbReference type="KEGG" id="tet:TTHERM_00049180"/>
<keyword evidence="2" id="KW-1185">Reference proteome</keyword>
<sequence length="83" mass="10031">MMTYQTKEVTHQLLKKFKSLIHLILVIEQIPFQTIQNKEDNHFIADLSNQNKDLFNYIQFFISQLIKLQLQTFKNQFNTKQNN</sequence>
<dbReference type="Proteomes" id="UP000009168">
    <property type="component" value="Unassembled WGS sequence"/>
</dbReference>
<dbReference type="GeneID" id="7830964"/>
<evidence type="ECO:0000313" key="2">
    <source>
        <dbReference type="Proteomes" id="UP000009168"/>
    </source>
</evidence>
<evidence type="ECO:0000313" key="1">
    <source>
        <dbReference type="EMBL" id="EAR94349.2"/>
    </source>
</evidence>
<proteinExistence type="predicted"/>
<organism evidence="1 2">
    <name type="scientific">Tetrahymena thermophila (strain SB210)</name>
    <dbReference type="NCBI Taxonomy" id="312017"/>
    <lineage>
        <taxon>Eukaryota</taxon>
        <taxon>Sar</taxon>
        <taxon>Alveolata</taxon>
        <taxon>Ciliophora</taxon>
        <taxon>Intramacronucleata</taxon>
        <taxon>Oligohymenophorea</taxon>
        <taxon>Hymenostomatida</taxon>
        <taxon>Tetrahymenina</taxon>
        <taxon>Tetrahymenidae</taxon>
        <taxon>Tetrahymena</taxon>
    </lineage>
</organism>
<protein>
    <submittedName>
        <fullName evidence="1">Uncharacterized protein</fullName>
    </submittedName>
</protein>
<dbReference type="RefSeq" id="XP_001014813.2">
    <property type="nucleotide sequence ID" value="XM_001014813.2"/>
</dbReference>
<name>Q23D73_TETTS</name>
<dbReference type="HOGENOM" id="CLU_2927716_0_0_1"/>
<gene>
    <name evidence="1" type="ORF">TTHERM_00049180</name>
</gene>
<dbReference type="AlphaFoldDB" id="Q23D73"/>
<reference evidence="2" key="1">
    <citation type="journal article" date="2006" name="PLoS Biol.">
        <title>Macronuclear genome sequence of the ciliate Tetrahymena thermophila, a model eukaryote.</title>
        <authorList>
            <person name="Eisen J.A."/>
            <person name="Coyne R.S."/>
            <person name="Wu M."/>
            <person name="Wu D."/>
            <person name="Thiagarajan M."/>
            <person name="Wortman J.R."/>
            <person name="Badger J.H."/>
            <person name="Ren Q."/>
            <person name="Amedeo P."/>
            <person name="Jones K.M."/>
            <person name="Tallon L.J."/>
            <person name="Delcher A.L."/>
            <person name="Salzberg S.L."/>
            <person name="Silva J.C."/>
            <person name="Haas B.J."/>
            <person name="Majoros W.H."/>
            <person name="Farzad M."/>
            <person name="Carlton J.M."/>
            <person name="Smith R.K. Jr."/>
            <person name="Garg J."/>
            <person name="Pearlman R.E."/>
            <person name="Karrer K.M."/>
            <person name="Sun L."/>
            <person name="Manning G."/>
            <person name="Elde N.C."/>
            <person name="Turkewitz A.P."/>
            <person name="Asai D.J."/>
            <person name="Wilkes D.E."/>
            <person name="Wang Y."/>
            <person name="Cai H."/>
            <person name="Collins K."/>
            <person name="Stewart B.A."/>
            <person name="Lee S.R."/>
            <person name="Wilamowska K."/>
            <person name="Weinberg Z."/>
            <person name="Ruzzo W.L."/>
            <person name="Wloga D."/>
            <person name="Gaertig J."/>
            <person name="Frankel J."/>
            <person name="Tsao C.-C."/>
            <person name="Gorovsky M.A."/>
            <person name="Keeling P.J."/>
            <person name="Waller R.F."/>
            <person name="Patron N.J."/>
            <person name="Cherry J.M."/>
            <person name="Stover N.A."/>
            <person name="Krieger C.J."/>
            <person name="del Toro C."/>
            <person name="Ryder H.F."/>
            <person name="Williamson S.C."/>
            <person name="Barbeau R.A."/>
            <person name="Hamilton E.P."/>
            <person name="Orias E."/>
        </authorList>
    </citation>
    <scope>NUCLEOTIDE SEQUENCE [LARGE SCALE GENOMIC DNA]</scope>
    <source>
        <strain evidence="2">SB210</strain>
    </source>
</reference>
<accession>Q23D73</accession>
<dbReference type="EMBL" id="GG662712">
    <property type="protein sequence ID" value="EAR94349.2"/>
    <property type="molecule type" value="Genomic_DNA"/>
</dbReference>